<keyword evidence="2" id="KW-1185">Reference proteome</keyword>
<reference evidence="3" key="1">
    <citation type="submission" date="2025-08" db="UniProtKB">
        <authorList>
            <consortium name="RefSeq"/>
        </authorList>
    </citation>
    <scope>IDENTIFICATION</scope>
</reference>
<name>A0ABM1DW23_PRICU</name>
<evidence type="ECO:0000259" key="1">
    <source>
        <dbReference type="PROSITE" id="PS50004"/>
    </source>
</evidence>
<dbReference type="InterPro" id="IPR035892">
    <property type="entry name" value="C2_domain_sf"/>
</dbReference>
<sequence length="79" mass="9443">MTKRKTKVAHKTFHPTYNEMIMYRLPLDVIGTRTLSVTVWNYDMLKENDFLGAIYVKLDCLNLADDTTDWYELQNLIRR</sequence>
<protein>
    <submittedName>
        <fullName evidence="3">Double C2-like domain-containing protein alpha</fullName>
    </submittedName>
</protein>
<dbReference type="PANTHER" id="PTHR45716">
    <property type="entry name" value="BITESIZE, ISOFORM I"/>
    <property type="match status" value="1"/>
</dbReference>
<evidence type="ECO:0000313" key="2">
    <source>
        <dbReference type="Proteomes" id="UP000695022"/>
    </source>
</evidence>
<dbReference type="InterPro" id="IPR000008">
    <property type="entry name" value="C2_dom"/>
</dbReference>
<dbReference type="PROSITE" id="PS50004">
    <property type="entry name" value="C2"/>
    <property type="match status" value="1"/>
</dbReference>
<evidence type="ECO:0000313" key="3">
    <source>
        <dbReference type="RefSeq" id="XP_014664144.1"/>
    </source>
</evidence>
<organism evidence="2 3">
    <name type="scientific">Priapulus caudatus</name>
    <name type="common">Priapulid worm</name>
    <dbReference type="NCBI Taxonomy" id="37621"/>
    <lineage>
        <taxon>Eukaryota</taxon>
        <taxon>Metazoa</taxon>
        <taxon>Ecdysozoa</taxon>
        <taxon>Scalidophora</taxon>
        <taxon>Priapulida</taxon>
        <taxon>Priapulimorpha</taxon>
        <taxon>Priapulimorphida</taxon>
        <taxon>Priapulidae</taxon>
        <taxon>Priapulus</taxon>
    </lineage>
</organism>
<dbReference type="RefSeq" id="XP_014664144.1">
    <property type="nucleotide sequence ID" value="XM_014808658.1"/>
</dbReference>
<proteinExistence type="predicted"/>
<dbReference type="PANTHER" id="PTHR45716:SF2">
    <property type="entry name" value="BITESIZE, ISOFORM I"/>
    <property type="match status" value="1"/>
</dbReference>
<gene>
    <name evidence="3" type="primary">LOC106806650</name>
</gene>
<dbReference type="Gene3D" id="2.60.40.150">
    <property type="entry name" value="C2 domain"/>
    <property type="match status" value="1"/>
</dbReference>
<dbReference type="SUPFAM" id="SSF49562">
    <property type="entry name" value="C2 domain (Calcium/lipid-binding domain, CaLB)"/>
    <property type="match status" value="1"/>
</dbReference>
<dbReference type="Proteomes" id="UP000695022">
    <property type="component" value="Unplaced"/>
</dbReference>
<accession>A0ABM1DW23</accession>
<dbReference type="GeneID" id="106806650"/>
<feature type="domain" description="C2" evidence="1">
    <location>
        <begin position="1"/>
        <end position="71"/>
    </location>
</feature>
<dbReference type="Pfam" id="PF00168">
    <property type="entry name" value="C2"/>
    <property type="match status" value="1"/>
</dbReference>